<evidence type="ECO:0000313" key="9">
    <source>
        <dbReference type="Proteomes" id="UP001374584"/>
    </source>
</evidence>
<dbReference type="PROSITE" id="PS50089">
    <property type="entry name" value="ZF_RING_2"/>
    <property type="match status" value="1"/>
</dbReference>
<dbReference type="InterPro" id="IPR001841">
    <property type="entry name" value="Znf_RING"/>
</dbReference>
<organism evidence="8 9">
    <name type="scientific">Phaseolus coccineus</name>
    <name type="common">Scarlet runner bean</name>
    <name type="synonym">Phaseolus multiflorus</name>
    <dbReference type="NCBI Taxonomy" id="3886"/>
    <lineage>
        <taxon>Eukaryota</taxon>
        <taxon>Viridiplantae</taxon>
        <taxon>Streptophyta</taxon>
        <taxon>Embryophyta</taxon>
        <taxon>Tracheophyta</taxon>
        <taxon>Spermatophyta</taxon>
        <taxon>Magnoliopsida</taxon>
        <taxon>eudicotyledons</taxon>
        <taxon>Gunneridae</taxon>
        <taxon>Pentapetalae</taxon>
        <taxon>rosids</taxon>
        <taxon>fabids</taxon>
        <taxon>Fabales</taxon>
        <taxon>Fabaceae</taxon>
        <taxon>Papilionoideae</taxon>
        <taxon>50 kb inversion clade</taxon>
        <taxon>NPAAA clade</taxon>
        <taxon>indigoferoid/millettioid clade</taxon>
        <taxon>Phaseoleae</taxon>
        <taxon>Phaseolus</taxon>
    </lineage>
</organism>
<dbReference type="PANTHER" id="PTHR15710:SF184">
    <property type="entry name" value="RING_U-BOX SUPERFAMILY PROTEIN"/>
    <property type="match status" value="1"/>
</dbReference>
<dbReference type="GO" id="GO:0061630">
    <property type="term" value="F:ubiquitin protein ligase activity"/>
    <property type="evidence" value="ECO:0007669"/>
    <property type="project" value="UniProtKB-EC"/>
</dbReference>
<proteinExistence type="predicted"/>
<dbReference type="Pfam" id="PF13639">
    <property type="entry name" value="zf-RING_2"/>
    <property type="match status" value="1"/>
</dbReference>
<gene>
    <name evidence="8" type="ORF">VNO80_17659</name>
</gene>
<dbReference type="Proteomes" id="UP001374584">
    <property type="component" value="Unassembled WGS sequence"/>
</dbReference>
<dbReference type="PANTHER" id="PTHR15710">
    <property type="entry name" value="E3 UBIQUITIN-PROTEIN LIGASE PRAJA"/>
    <property type="match status" value="1"/>
</dbReference>
<evidence type="ECO:0000256" key="6">
    <source>
        <dbReference type="PROSITE-ProRule" id="PRU00175"/>
    </source>
</evidence>
<keyword evidence="5" id="KW-0862">Zinc</keyword>
<protein>
    <recommendedName>
        <fullName evidence="2">RING-type E3 ubiquitin transferase</fullName>
        <ecNumber evidence="2">2.3.2.27</ecNumber>
    </recommendedName>
</protein>
<comment type="catalytic activity">
    <reaction evidence="1">
        <text>S-ubiquitinyl-[E2 ubiquitin-conjugating enzyme]-L-cysteine + [acceptor protein]-L-lysine = [E2 ubiquitin-conjugating enzyme]-L-cysteine + N(6)-ubiquitinyl-[acceptor protein]-L-lysine.</text>
        <dbReference type="EC" id="2.3.2.27"/>
    </reaction>
</comment>
<evidence type="ECO:0000256" key="2">
    <source>
        <dbReference type="ARBA" id="ARBA00012483"/>
    </source>
</evidence>
<sequence>MGTVEGRVSSYHCQMRTEEVGVKIKLRDILRIDATIIVRYYNHHLHAIQTSTLLKSSTLISCQNFFENNTDFLRSLLFDPRCSYCFIPEMVDPVSEKIVNMIKVVLEFGGGPESVDSECKELPLNLDIIVDVVADVESEEEEEEEEEEIEEEMEHNAATIPASAEAIDSLKTFSISPFLKNKTENCNICLENVRFKENDQENVKLSSLPCEHVFHHLCIVKWLQTSHTCPLCRYPMPVHNN</sequence>
<evidence type="ECO:0000256" key="5">
    <source>
        <dbReference type="ARBA" id="ARBA00022833"/>
    </source>
</evidence>
<name>A0AAN9MCP7_PHACN</name>
<evidence type="ECO:0000256" key="1">
    <source>
        <dbReference type="ARBA" id="ARBA00000900"/>
    </source>
</evidence>
<dbReference type="SMART" id="SM00184">
    <property type="entry name" value="RING"/>
    <property type="match status" value="1"/>
</dbReference>
<dbReference type="AlphaFoldDB" id="A0AAN9MCP7"/>
<comment type="caution">
    <text evidence="8">The sequence shown here is derived from an EMBL/GenBank/DDBJ whole genome shotgun (WGS) entry which is preliminary data.</text>
</comment>
<dbReference type="EMBL" id="JAYMYR010000007">
    <property type="protein sequence ID" value="KAK7352240.1"/>
    <property type="molecule type" value="Genomic_DNA"/>
</dbReference>
<evidence type="ECO:0000259" key="7">
    <source>
        <dbReference type="PROSITE" id="PS50089"/>
    </source>
</evidence>
<accession>A0AAN9MCP7</accession>
<dbReference type="GO" id="GO:0005737">
    <property type="term" value="C:cytoplasm"/>
    <property type="evidence" value="ECO:0007669"/>
    <property type="project" value="TreeGrafter"/>
</dbReference>
<dbReference type="GO" id="GO:0008270">
    <property type="term" value="F:zinc ion binding"/>
    <property type="evidence" value="ECO:0007669"/>
    <property type="project" value="UniProtKB-KW"/>
</dbReference>
<evidence type="ECO:0000313" key="8">
    <source>
        <dbReference type="EMBL" id="KAK7352240.1"/>
    </source>
</evidence>
<dbReference type="GO" id="GO:0016567">
    <property type="term" value="P:protein ubiquitination"/>
    <property type="evidence" value="ECO:0007669"/>
    <property type="project" value="TreeGrafter"/>
</dbReference>
<evidence type="ECO:0000256" key="4">
    <source>
        <dbReference type="ARBA" id="ARBA00022771"/>
    </source>
</evidence>
<keyword evidence="4 6" id="KW-0863">Zinc-finger</keyword>
<dbReference type="Gene3D" id="3.30.40.10">
    <property type="entry name" value="Zinc/RING finger domain, C3HC4 (zinc finger)"/>
    <property type="match status" value="1"/>
</dbReference>
<evidence type="ECO:0000256" key="3">
    <source>
        <dbReference type="ARBA" id="ARBA00022723"/>
    </source>
</evidence>
<keyword evidence="9" id="KW-1185">Reference proteome</keyword>
<dbReference type="InterPro" id="IPR013083">
    <property type="entry name" value="Znf_RING/FYVE/PHD"/>
</dbReference>
<dbReference type="SUPFAM" id="SSF57850">
    <property type="entry name" value="RING/U-box"/>
    <property type="match status" value="1"/>
</dbReference>
<feature type="domain" description="RING-type" evidence="7">
    <location>
        <begin position="186"/>
        <end position="233"/>
    </location>
</feature>
<keyword evidence="3" id="KW-0479">Metal-binding</keyword>
<reference evidence="8 9" key="1">
    <citation type="submission" date="2024-01" db="EMBL/GenBank/DDBJ databases">
        <title>The genomes of 5 underutilized Papilionoideae crops provide insights into root nodulation and disease resistanc.</title>
        <authorList>
            <person name="Jiang F."/>
        </authorList>
    </citation>
    <scope>NUCLEOTIDE SEQUENCE [LARGE SCALE GENOMIC DNA]</scope>
    <source>
        <strain evidence="8">JINMINGXINNONG_FW02</strain>
        <tissue evidence="8">Leaves</tissue>
    </source>
</reference>
<dbReference type="EC" id="2.3.2.27" evidence="2"/>